<reference evidence="2 3" key="1">
    <citation type="submission" date="2019-06" db="EMBL/GenBank/DDBJ databases">
        <title>Sequencing the genomes of 1000 actinobacteria strains.</title>
        <authorList>
            <person name="Klenk H.-P."/>
        </authorList>
    </citation>
    <scope>NUCLEOTIDE SEQUENCE [LARGE SCALE GENOMIC DNA]</scope>
    <source>
        <strain evidence="2 3">DSM 43866</strain>
    </source>
</reference>
<feature type="transmembrane region" description="Helical" evidence="1">
    <location>
        <begin position="245"/>
        <end position="270"/>
    </location>
</feature>
<keyword evidence="1" id="KW-1133">Transmembrane helix</keyword>
<dbReference type="PANTHER" id="PTHR20992">
    <property type="entry name" value="AT15442P-RELATED"/>
    <property type="match status" value="1"/>
</dbReference>
<keyword evidence="1" id="KW-0472">Membrane</keyword>
<dbReference type="InterPro" id="IPR005240">
    <property type="entry name" value="DUF389"/>
</dbReference>
<evidence type="ECO:0000313" key="3">
    <source>
        <dbReference type="Proteomes" id="UP000320239"/>
    </source>
</evidence>
<feature type="transmembrane region" description="Helical" evidence="1">
    <location>
        <begin position="141"/>
        <end position="162"/>
    </location>
</feature>
<dbReference type="RefSeq" id="WP_122977524.1">
    <property type="nucleotide sequence ID" value="NZ_BOMX01000074.1"/>
</dbReference>
<protein>
    <submittedName>
        <fullName evidence="2">Putative hydrophobic protein (TIGR00271 family)</fullName>
    </submittedName>
</protein>
<proteinExistence type="predicted"/>
<feature type="transmembrane region" description="Helical" evidence="1">
    <location>
        <begin position="113"/>
        <end position="135"/>
    </location>
</feature>
<dbReference type="PANTHER" id="PTHR20992:SF9">
    <property type="entry name" value="AT15442P-RELATED"/>
    <property type="match status" value="1"/>
</dbReference>
<dbReference type="EMBL" id="VIWY01000002">
    <property type="protein sequence ID" value="TWG24408.1"/>
    <property type="molecule type" value="Genomic_DNA"/>
</dbReference>
<evidence type="ECO:0000313" key="2">
    <source>
        <dbReference type="EMBL" id="TWG24408.1"/>
    </source>
</evidence>
<keyword evidence="3" id="KW-1185">Reference proteome</keyword>
<evidence type="ECO:0000256" key="1">
    <source>
        <dbReference type="SAM" id="Phobius"/>
    </source>
</evidence>
<sequence>MLHVRVIAPVAVSGQAQRLLAAEKAVTHLVVLPGVAVSPRGDLLEFDVVREGASAVLDRLRGLGLDRDGSIVVERVDATLSAAADRAARRTPGLGVDAVVWHEIEQQTGEETVLSASFLAFMIVATVIAAIGVLLDQPILIVGSMVVGPEFGPLAALCVGLVQGKFRLVRRSVIALGVGFPVGMLVTVAAVWLLTVTGLVNRSMLLADRPLTDFIWRPDALSWVIGFLGGVAGILSLTSAKAGTLVGVLISVTTVPAAANAAVALAYGVADEAAGSALQLVINLIAIVVAGVLTLLVQRHAWRR</sequence>
<feature type="transmembrane region" description="Helical" evidence="1">
    <location>
        <begin position="174"/>
        <end position="200"/>
    </location>
</feature>
<comment type="caution">
    <text evidence="2">The sequence shown here is derived from an EMBL/GenBank/DDBJ whole genome shotgun (WGS) entry which is preliminary data.</text>
</comment>
<gene>
    <name evidence="2" type="ORF">FHX34_102964</name>
</gene>
<organism evidence="2 3">
    <name type="scientific">Actinoplanes teichomyceticus</name>
    <dbReference type="NCBI Taxonomy" id="1867"/>
    <lineage>
        <taxon>Bacteria</taxon>
        <taxon>Bacillati</taxon>
        <taxon>Actinomycetota</taxon>
        <taxon>Actinomycetes</taxon>
        <taxon>Micromonosporales</taxon>
        <taxon>Micromonosporaceae</taxon>
        <taxon>Actinoplanes</taxon>
    </lineage>
</organism>
<dbReference type="AlphaFoldDB" id="A0A561WKM1"/>
<feature type="transmembrane region" description="Helical" evidence="1">
    <location>
        <begin position="276"/>
        <end position="297"/>
    </location>
</feature>
<feature type="transmembrane region" description="Helical" evidence="1">
    <location>
        <begin position="220"/>
        <end position="238"/>
    </location>
</feature>
<accession>A0A561WKM1</accession>
<keyword evidence="1" id="KW-0812">Transmembrane</keyword>
<dbReference type="Proteomes" id="UP000320239">
    <property type="component" value="Unassembled WGS sequence"/>
</dbReference>
<name>A0A561WKM1_ACTTI</name>
<dbReference type="OrthoDB" id="8061853at2"/>
<dbReference type="Pfam" id="PF04087">
    <property type="entry name" value="DUF389"/>
    <property type="match status" value="1"/>
</dbReference>